<dbReference type="Pfam" id="PF11927">
    <property type="entry name" value="HODM_asu-like"/>
    <property type="match status" value="1"/>
</dbReference>
<reference evidence="1 2" key="1">
    <citation type="journal article" date="2012" name="J. Bacteriol.">
        <title>Draft Genome Sequence of Mesorhizobium alhagi CCNWXJ12-2T, a Novel Salt-Resistant Species Isolated from the Desert of Northwestern China.</title>
        <authorList>
            <person name="Zhou M."/>
            <person name="Chen W."/>
            <person name="Chen H."/>
            <person name="Wei G."/>
        </authorList>
    </citation>
    <scope>NUCLEOTIDE SEQUENCE [LARGE SCALE GENOMIC DNA]</scope>
    <source>
        <strain evidence="1 2">CCNWXJ12-2</strain>
    </source>
</reference>
<dbReference type="EMBL" id="AHAM01000058">
    <property type="protein sequence ID" value="EHK57700.1"/>
    <property type="molecule type" value="Genomic_DNA"/>
</dbReference>
<name>H0HNP7_9HYPH</name>
<dbReference type="PATRIC" id="fig|1107882.3.peg.1734"/>
<evidence type="ECO:0000313" key="1">
    <source>
        <dbReference type="EMBL" id="EHK57700.1"/>
    </source>
</evidence>
<sequence length="296" mass="33268">MSPLHTPYDGSSKPFSIGLKPLNLAEWIEVGDDLDMYLAEKRRLYATVPDKVFVEEPDTREAQREVLDLIEAHLARYHPELLERLRADTRTGDAAEPPLLTASLLVPEDLILMRRGENGWRLAAGSLCFPSSWSLREKFGRPLHEIHAPVPGFGGGTRNADLISRMFDSLQGQAVLRWNWSLQAGNDLYLPFSHQERVDRATYRPSNFSSDEIAAQAFIRVERQTLRKLPVSGDILFTIRIHLDPLATIEKHPKRAALAASFAGQLEGLDAAQLDYKGLTADRDRLVAVLRGLARR</sequence>
<dbReference type="Proteomes" id="UP000003250">
    <property type="component" value="Unassembled WGS sequence"/>
</dbReference>
<dbReference type="InterPro" id="IPR021848">
    <property type="entry name" value="HODM_asu-like"/>
</dbReference>
<dbReference type="OrthoDB" id="5242510at2"/>
<keyword evidence="2" id="KW-1185">Reference proteome</keyword>
<proteinExistence type="predicted"/>
<accession>H0HNP7</accession>
<gene>
    <name evidence="1" type="ORF">MAXJ12_08859</name>
</gene>
<evidence type="ECO:0008006" key="3">
    <source>
        <dbReference type="Google" id="ProtNLM"/>
    </source>
</evidence>
<evidence type="ECO:0000313" key="2">
    <source>
        <dbReference type="Proteomes" id="UP000003250"/>
    </source>
</evidence>
<protein>
    <recommendedName>
        <fullName evidence="3">DUF3445 domain-containing protein</fullName>
    </recommendedName>
</protein>
<dbReference type="AlphaFoldDB" id="H0HNP7"/>
<organism evidence="1 2">
    <name type="scientific">Mesorhizobium alhagi CCNWXJ12-2</name>
    <dbReference type="NCBI Taxonomy" id="1107882"/>
    <lineage>
        <taxon>Bacteria</taxon>
        <taxon>Pseudomonadati</taxon>
        <taxon>Pseudomonadota</taxon>
        <taxon>Alphaproteobacteria</taxon>
        <taxon>Hyphomicrobiales</taxon>
        <taxon>Phyllobacteriaceae</taxon>
        <taxon>Allomesorhizobium</taxon>
    </lineage>
</organism>
<dbReference type="RefSeq" id="WP_008835409.1">
    <property type="nucleotide sequence ID" value="NZ_AHAM01000058.1"/>
</dbReference>